<dbReference type="Proteomes" id="UP000244896">
    <property type="component" value="Chromosome"/>
</dbReference>
<dbReference type="AlphaFoldDB" id="A0A2U8E688"/>
<name>A0A2U8E688_9BACT</name>
<dbReference type="InterPro" id="IPR013406">
    <property type="entry name" value="CHP02574_addiction_mod"/>
</dbReference>
<dbReference type="KEGG" id="elut:CKA38_01535"/>
<proteinExistence type="predicted"/>
<organism evidence="1 2">
    <name type="scientific">Ereboglobus luteus</name>
    <dbReference type="NCBI Taxonomy" id="1796921"/>
    <lineage>
        <taxon>Bacteria</taxon>
        <taxon>Pseudomonadati</taxon>
        <taxon>Verrucomicrobiota</taxon>
        <taxon>Opitutia</taxon>
        <taxon>Opitutales</taxon>
        <taxon>Opitutaceae</taxon>
        <taxon>Ereboglobus</taxon>
    </lineage>
</organism>
<evidence type="ECO:0000313" key="2">
    <source>
        <dbReference type="Proteomes" id="UP000244896"/>
    </source>
</evidence>
<gene>
    <name evidence="1" type="ORF">CKA38_01535</name>
</gene>
<keyword evidence="2" id="KW-1185">Reference proteome</keyword>
<protein>
    <submittedName>
        <fullName evidence="1">Addiction module antitoxin RelB</fullName>
    </submittedName>
</protein>
<dbReference type="OrthoDB" id="199932at2"/>
<evidence type="ECO:0000313" key="1">
    <source>
        <dbReference type="EMBL" id="AWI10448.1"/>
    </source>
</evidence>
<dbReference type="Pfam" id="PF09720">
    <property type="entry name" value="Unstab_antitox"/>
    <property type="match status" value="1"/>
</dbReference>
<sequence length="75" mass="8244">MTIDQIVNETRSLPRDVVAELVDRILMESHGGQNAEHSAAWSAVVHSRIGDIRSGKIKGIPAEQSSKKIRQIVGR</sequence>
<accession>A0A2U8E688</accession>
<reference evidence="1 2" key="1">
    <citation type="journal article" date="2018" name="Syst. Appl. Microbiol.">
        <title>Ereboglobus luteus gen. nov. sp. nov. from cockroach guts, and new insights into the oxygen relationship of the genera Opitutus and Didymococcus (Verrucomicrobia: Opitutaceae).</title>
        <authorList>
            <person name="Tegtmeier D."/>
            <person name="Belitz A."/>
            <person name="Radek R."/>
            <person name="Heimerl T."/>
            <person name="Brune A."/>
        </authorList>
    </citation>
    <scope>NUCLEOTIDE SEQUENCE [LARGE SCALE GENOMIC DNA]</scope>
    <source>
        <strain evidence="1 2">Ho45</strain>
    </source>
</reference>
<dbReference type="EMBL" id="CP023004">
    <property type="protein sequence ID" value="AWI10448.1"/>
    <property type="molecule type" value="Genomic_DNA"/>
</dbReference>